<reference evidence="1 2" key="1">
    <citation type="journal article" date="2013" name="Genome Announc.">
        <title>Draft Genome Sequence of Sphingobium lactosutens Strain DS20T, Isolated from a Hexachlorocyclohexane Dumpsite.</title>
        <authorList>
            <person name="Kumar R."/>
            <person name="Dwivedi V."/>
            <person name="Negi V."/>
            <person name="Khurana J.P."/>
            <person name="Lal R."/>
        </authorList>
    </citation>
    <scope>NUCLEOTIDE SEQUENCE [LARGE SCALE GENOMIC DNA]</scope>
    <source>
        <strain evidence="1 2">DS20</strain>
    </source>
</reference>
<evidence type="ECO:0000313" key="1">
    <source>
        <dbReference type="EMBL" id="EQB10875.1"/>
    </source>
</evidence>
<proteinExistence type="predicted"/>
<keyword evidence="2" id="KW-1185">Reference proteome</keyword>
<dbReference type="AlphaFoldDB" id="T0IGS4"/>
<accession>T0IGS4</accession>
<organism evidence="1 2">
    <name type="scientific">Sphingobium lactosutens DS20</name>
    <dbReference type="NCBI Taxonomy" id="1331060"/>
    <lineage>
        <taxon>Bacteria</taxon>
        <taxon>Pseudomonadati</taxon>
        <taxon>Pseudomonadota</taxon>
        <taxon>Alphaproteobacteria</taxon>
        <taxon>Sphingomonadales</taxon>
        <taxon>Sphingomonadaceae</taxon>
        <taxon>Sphingobium</taxon>
    </lineage>
</organism>
<dbReference type="Proteomes" id="UP000015531">
    <property type="component" value="Unassembled WGS sequence"/>
</dbReference>
<name>T0IGS4_9SPHN</name>
<dbReference type="PATRIC" id="fig|1331060.3.peg.5033"/>
<dbReference type="EMBL" id="ATDP01000109">
    <property type="protein sequence ID" value="EQB10875.1"/>
    <property type="molecule type" value="Genomic_DNA"/>
</dbReference>
<protein>
    <submittedName>
        <fullName evidence="1">Uncharacterized protein</fullName>
    </submittedName>
</protein>
<sequence>MMIAGNLGFPCSVPVTIDRHAMVVTTSTSPIMGIATSRSDAFVYQIFFTALSPQSIMIAATSTR</sequence>
<evidence type="ECO:0000313" key="2">
    <source>
        <dbReference type="Proteomes" id="UP000015531"/>
    </source>
</evidence>
<comment type="caution">
    <text evidence="1">The sequence shown here is derived from an EMBL/GenBank/DDBJ whole genome shotgun (WGS) entry which is preliminary data.</text>
</comment>
<gene>
    <name evidence="1" type="ORF">RLDS_25905</name>
</gene>